<proteinExistence type="predicted"/>
<evidence type="ECO:0000313" key="3">
    <source>
        <dbReference type="EMBL" id="SDG28736.1"/>
    </source>
</evidence>
<dbReference type="InterPro" id="IPR016102">
    <property type="entry name" value="Succinyl-CoA_synth-like"/>
</dbReference>
<dbReference type="InterPro" id="IPR032875">
    <property type="entry name" value="Succ_CoA_lig_flav_dom"/>
</dbReference>
<dbReference type="RefSeq" id="WP_093153006.1">
    <property type="nucleotide sequence ID" value="NZ_FNBW01000013.1"/>
</dbReference>
<dbReference type="Pfam" id="PF13549">
    <property type="entry name" value="ATP-grasp_5"/>
    <property type="match status" value="1"/>
</dbReference>
<feature type="domain" description="CoA-binding" evidence="2">
    <location>
        <begin position="14"/>
        <end position="109"/>
    </location>
</feature>
<reference evidence="3 4" key="1">
    <citation type="submission" date="2016-10" db="EMBL/GenBank/DDBJ databases">
        <authorList>
            <person name="Varghese N."/>
            <person name="Submissions S."/>
        </authorList>
    </citation>
    <scope>NUCLEOTIDE SEQUENCE [LARGE SCALE GENOMIC DNA]</scope>
    <source>
        <strain evidence="3 4">DSM 18839</strain>
    </source>
</reference>
<dbReference type="Gene3D" id="3.30.470.20">
    <property type="entry name" value="ATP-grasp fold, B domain"/>
    <property type="match status" value="1"/>
</dbReference>
<evidence type="ECO:0000313" key="4">
    <source>
        <dbReference type="Proteomes" id="UP000198615"/>
    </source>
</evidence>
<accession>A0A8G2BKU3</accession>
<dbReference type="PANTHER" id="PTHR42793">
    <property type="entry name" value="COA BINDING DOMAIN CONTAINING PROTEIN"/>
    <property type="match status" value="1"/>
</dbReference>
<dbReference type="GO" id="GO:0043758">
    <property type="term" value="F:acetate-CoA ligase (ADP-forming) activity"/>
    <property type="evidence" value="ECO:0007669"/>
    <property type="project" value="InterPro"/>
</dbReference>
<comment type="caution">
    <text evidence="3">The sequence shown here is derived from an EMBL/GenBank/DDBJ whole genome shotgun (WGS) entry which is preliminary data.</text>
</comment>
<dbReference type="InterPro" id="IPR043938">
    <property type="entry name" value="Ligase_CoA_dom"/>
</dbReference>
<keyword evidence="1" id="KW-0816">Tricarboxylic acid cycle</keyword>
<dbReference type="EMBL" id="FNBW01000013">
    <property type="protein sequence ID" value="SDG28736.1"/>
    <property type="molecule type" value="Genomic_DNA"/>
</dbReference>
<dbReference type="InterPro" id="IPR013815">
    <property type="entry name" value="ATP_grasp_subdomain_1"/>
</dbReference>
<dbReference type="Pfam" id="PF19045">
    <property type="entry name" value="Ligase_CoA_2"/>
    <property type="match status" value="1"/>
</dbReference>
<dbReference type="GO" id="GO:0005524">
    <property type="term" value="F:ATP binding"/>
    <property type="evidence" value="ECO:0007669"/>
    <property type="project" value="InterPro"/>
</dbReference>
<evidence type="ECO:0000256" key="1">
    <source>
        <dbReference type="ARBA" id="ARBA00022532"/>
    </source>
</evidence>
<dbReference type="Gene3D" id="3.40.50.261">
    <property type="entry name" value="Succinyl-CoA synthetase domains"/>
    <property type="match status" value="2"/>
</dbReference>
<keyword evidence="4" id="KW-1185">Reference proteome</keyword>
<organism evidence="3 4">
    <name type="scientific">Thalassobaculum litoreum DSM 18839</name>
    <dbReference type="NCBI Taxonomy" id="1123362"/>
    <lineage>
        <taxon>Bacteria</taxon>
        <taxon>Pseudomonadati</taxon>
        <taxon>Pseudomonadota</taxon>
        <taxon>Alphaproteobacteria</taxon>
        <taxon>Rhodospirillales</taxon>
        <taxon>Thalassobaculaceae</taxon>
        <taxon>Thalassobaculum</taxon>
    </lineage>
</organism>
<dbReference type="SUPFAM" id="SSF52210">
    <property type="entry name" value="Succinyl-CoA synthetase domains"/>
    <property type="match status" value="2"/>
</dbReference>
<dbReference type="AlphaFoldDB" id="A0A8G2BKU3"/>
<name>A0A8G2BKU3_9PROT</name>
<evidence type="ECO:0000259" key="2">
    <source>
        <dbReference type="SMART" id="SM00881"/>
    </source>
</evidence>
<dbReference type="SUPFAM" id="SSF56059">
    <property type="entry name" value="Glutathione synthetase ATP-binding domain-like"/>
    <property type="match status" value="1"/>
</dbReference>
<dbReference type="Pfam" id="PF13380">
    <property type="entry name" value="CoA_binding_2"/>
    <property type="match status" value="1"/>
</dbReference>
<dbReference type="InterPro" id="IPR036291">
    <property type="entry name" value="NAD(P)-bd_dom_sf"/>
</dbReference>
<dbReference type="SUPFAM" id="SSF51735">
    <property type="entry name" value="NAD(P)-binding Rossmann-fold domains"/>
    <property type="match status" value="1"/>
</dbReference>
<dbReference type="PANTHER" id="PTHR42793:SF4">
    <property type="entry name" value="BLL6376 PROTEIN"/>
    <property type="match status" value="1"/>
</dbReference>
<dbReference type="Gene3D" id="3.30.1490.20">
    <property type="entry name" value="ATP-grasp fold, A domain"/>
    <property type="match status" value="1"/>
</dbReference>
<dbReference type="Proteomes" id="UP000198615">
    <property type="component" value="Unassembled WGS sequence"/>
</dbReference>
<protein>
    <submittedName>
        <fullName evidence="3">Acyl-CoA synthetase (NDP forming)</fullName>
    </submittedName>
</protein>
<sequence>MSQDRPDVSTLTPLISPRSIAVIGASDDPKRIGGRPLGYMIRGGFSGPIWPVNPKRDTVQGLQAYADVASLPSAPDAAIVAVPAPVVADTLEALADKGCKGAVVFSSGFAEMGADGAKLQDRVRSVARAGGIRVLGPNCLGIFNARCNWLATFSSSVDHLLPKPGPVSIASQSGAYGSHVFHLMRQKGVETGIWITTGNEADVDVADAIAYLAADDDTKVIVAYAEGIRDGDATRAALEAAAKAGKPVIFQKVGRSEIGAAAAASHTAALAGSDRIYDALFAQYGVMRVDTTDQMIDAAYICSRGAYPDGNAIGLMTISGGVGVQMADAAIDYGLDVKEMPADTQKALKELLPFAAVRNPVDITAQAFNDLSLITTNMRMMLDEGGYDVVVAFFTMIAASRYIADDLIKTLQETRERFPDKSIILSLIAPPEIVRHYEEGGYPVFEDPTRAVAAAAVISRFGRFFARKIEAAPPSAPSGAKPVPSRQIGEHEASDLLESWGVPFVDRRLVTSAHEAEEAVKALGGKAVLKIASADILHKTEVGGVVVGVTASNASAAYDGLVTRVAEAAPKAEVDGVLVAAMAPEGVETVIGVQNDPTFGPVVMVGLGGILVEVLEDVSFRLAPFGVEEAKRMIAELKGAKIYGGVRGAPPADVDALAELLSTVSVFAASEGARIESVDLNPVRVLPKGEGCVALDALIVPR</sequence>
<dbReference type="Pfam" id="PF13607">
    <property type="entry name" value="Succ_CoA_lig"/>
    <property type="match status" value="1"/>
</dbReference>
<dbReference type="SMART" id="SM00881">
    <property type="entry name" value="CoA_binding"/>
    <property type="match status" value="1"/>
</dbReference>
<dbReference type="InterPro" id="IPR003781">
    <property type="entry name" value="CoA-bd"/>
</dbReference>
<dbReference type="Gene3D" id="3.40.50.720">
    <property type="entry name" value="NAD(P)-binding Rossmann-like Domain"/>
    <property type="match status" value="1"/>
</dbReference>
<gene>
    <name evidence="3" type="ORF">SAMN05660686_03927</name>
</gene>
<dbReference type="GO" id="GO:0006099">
    <property type="term" value="P:tricarboxylic acid cycle"/>
    <property type="evidence" value="ECO:0007669"/>
    <property type="project" value="UniProtKB-KW"/>
</dbReference>
<dbReference type="OrthoDB" id="9807426at2"/>